<name>A0A170Y7G6_9BACT</name>
<evidence type="ECO:0000313" key="2">
    <source>
        <dbReference type="EMBL" id="GAT61572.1"/>
    </source>
</evidence>
<evidence type="ECO:0008006" key="4">
    <source>
        <dbReference type="Google" id="ProtNLM"/>
    </source>
</evidence>
<proteinExistence type="predicted"/>
<sequence>MAKNRIKQQICPNCDYEFDETDNFCPNCGQENHTHKLPVKHFVMEYLESAFHFDTKMLATLRDLLVHPGRITTNYNQNKRARYVPPMRLYIFISFIFFFLLAVLPEGPKKTSKSDKKEQSEVKINNLNLGSSQELVEDSVDSTDAVDKALSPYVGHQRNAQTKALFDSIRHTPVPDNELIDQYLAASKRDVTWYNRNFQRNLVKINTGHFSFEEFKHKLQKTISTLMFFLMPLFALFLWLLFRRSRMYYTEHLVFSIHIHCIVFLVLTLYMLLSALFSVSLWWPFLITLVYGWLCARNVYGTGWVRTTSKVLSAGFLYSVSLLVVVIFGVVISFI</sequence>
<dbReference type="OrthoDB" id="1315649at2"/>
<keyword evidence="3" id="KW-1185">Reference proteome</keyword>
<dbReference type="STRING" id="681398.PJIAN_1152"/>
<keyword evidence="1" id="KW-0812">Transmembrane</keyword>
<feature type="transmembrane region" description="Helical" evidence="1">
    <location>
        <begin position="223"/>
        <end position="242"/>
    </location>
</feature>
<reference evidence="3" key="2">
    <citation type="journal article" date="2017" name="Genome Announc.">
        <title>Draft genome sequence of Paludibacter jiangxiensis NM7(T), a propionate-producing fermentative bacterium.</title>
        <authorList>
            <person name="Qiu Y.-L."/>
            <person name="Tourlousse D.M."/>
            <person name="Matsuura N."/>
            <person name="Ohashi A."/>
            <person name="Sekiguchi Y."/>
        </authorList>
    </citation>
    <scope>NUCLEOTIDE SEQUENCE [LARGE SCALE GENOMIC DNA]</scope>
    <source>
        <strain evidence="3">NM7</strain>
    </source>
</reference>
<evidence type="ECO:0000313" key="3">
    <source>
        <dbReference type="Proteomes" id="UP000076586"/>
    </source>
</evidence>
<reference evidence="3" key="1">
    <citation type="submission" date="2016-04" db="EMBL/GenBank/DDBJ databases">
        <title>Draft genome sequence of Paludibacter jiangxiensis strain NM7.</title>
        <authorList>
            <person name="Qiu Y."/>
            <person name="Matsuura N."/>
            <person name="Ohashi A."/>
            <person name="Tourlousse M.D."/>
            <person name="Sekiguchi Y."/>
        </authorList>
    </citation>
    <scope>NUCLEOTIDE SEQUENCE [LARGE SCALE GENOMIC DNA]</scope>
    <source>
        <strain evidence="3">NM7</strain>
    </source>
</reference>
<organism evidence="2 3">
    <name type="scientific">Paludibacter jiangxiensis</name>
    <dbReference type="NCBI Taxonomy" id="681398"/>
    <lineage>
        <taxon>Bacteria</taxon>
        <taxon>Pseudomonadati</taxon>
        <taxon>Bacteroidota</taxon>
        <taxon>Bacteroidia</taxon>
        <taxon>Bacteroidales</taxon>
        <taxon>Paludibacteraceae</taxon>
        <taxon>Paludibacter</taxon>
    </lineage>
</organism>
<keyword evidence="1" id="KW-0472">Membrane</keyword>
<dbReference type="Proteomes" id="UP000076586">
    <property type="component" value="Unassembled WGS sequence"/>
</dbReference>
<dbReference type="EMBL" id="BDCR01000001">
    <property type="protein sequence ID" value="GAT61572.1"/>
    <property type="molecule type" value="Genomic_DNA"/>
</dbReference>
<dbReference type="AlphaFoldDB" id="A0A170Y7G6"/>
<feature type="transmembrane region" description="Helical" evidence="1">
    <location>
        <begin position="87"/>
        <end position="104"/>
    </location>
</feature>
<evidence type="ECO:0000256" key="1">
    <source>
        <dbReference type="SAM" id="Phobius"/>
    </source>
</evidence>
<comment type="caution">
    <text evidence="2">The sequence shown here is derived from an EMBL/GenBank/DDBJ whole genome shotgun (WGS) entry which is preliminary data.</text>
</comment>
<dbReference type="Pfam" id="PF12412">
    <property type="entry name" value="DUF3667"/>
    <property type="match status" value="1"/>
</dbReference>
<feature type="transmembrane region" description="Helical" evidence="1">
    <location>
        <begin position="281"/>
        <end position="300"/>
    </location>
</feature>
<dbReference type="RefSeq" id="WP_068701129.1">
    <property type="nucleotide sequence ID" value="NZ_BDCR01000001.1"/>
</dbReference>
<feature type="transmembrane region" description="Helical" evidence="1">
    <location>
        <begin position="254"/>
        <end position="275"/>
    </location>
</feature>
<gene>
    <name evidence="2" type="ORF">PJIAN_1152</name>
</gene>
<feature type="transmembrane region" description="Helical" evidence="1">
    <location>
        <begin position="312"/>
        <end position="334"/>
    </location>
</feature>
<accession>A0A170Y7G6</accession>
<dbReference type="InterPro" id="IPR022134">
    <property type="entry name" value="DUF3667"/>
</dbReference>
<protein>
    <recommendedName>
        <fullName evidence="4">DUF3667 domain-containing protein</fullName>
    </recommendedName>
</protein>
<keyword evidence="1" id="KW-1133">Transmembrane helix</keyword>